<feature type="chain" id="PRO_5020510598" description="PilY1 beta-propeller domain-containing protein" evidence="4">
    <location>
        <begin position="36"/>
        <end position="1809"/>
    </location>
</feature>
<evidence type="ECO:0000256" key="4">
    <source>
        <dbReference type="SAM" id="SignalP"/>
    </source>
</evidence>
<accession>A0A4R0YZA0</accession>
<evidence type="ECO:0000256" key="2">
    <source>
        <dbReference type="ARBA" id="ARBA00022837"/>
    </source>
</evidence>
<evidence type="ECO:0000259" key="5">
    <source>
        <dbReference type="Pfam" id="PF05567"/>
    </source>
</evidence>
<sequence>MIRQIRHSSWQRARSVLTRLGLGALIACTATSALHAQTVVPGDAIGLNKNGKVASATDYTAYPALNASAVAPLVMLVMSRDEQLFIKAYTDYTDLDGDGQVDVTYNDNFNYSGYFDPNICYKYGSSQFKGSAAATGTGAIKHKCDGSSWSGNFLNWVTMSRLDLVRYVLYGGYRSTDTAAKTVLSRAVIPNDLHAWAKVYTGSDVNKFTPFTQDASKPGIAFCNASTAADGTPQMRVAKGNWTEWASTASRQCDWNEDAGTEAKPDVASKSSDGLGDKNFNVVVEVCDPSTTATVRESFCQRYGTSTTSFKPVGLLQRYGENGQMRFGLMTGSFSAPRSGGVLRRNIGKLAANGTPGSDGTYSGCVSGDEINLADGTFCNQAASNEGIINTLNGFALTQWNWTNNWTDCNNYSIYNRQVSGESSKSWLSNPGSTTSLSGYSGTPQKCSAWGNPLSEMYAEALRYISGQDKTAGFTATGDLSALPTPAWLDPYGKLTDTSVRNPYCAGCSIIVLSTGLNSFDSDEIPSVSAFGTTTAESATDDVATAEGISGNYVVGRVGTTPVGTAINTHEDLCKSQAVSKLSLVRGICPDIPSMEGSYMIAGLANKAWTLDMRPGLKTPKGLDRPQVCDSDGKNCVGYKNRIQTYAVALAENLPKFTIPLGTSGSITLAPMCQANNSGTAAISGTGWRSCYLGAVGIGPKTATVSPKYIYGRDLRSDGLAGSFSLVWEDSLWGNDHDNDVVSIMTYCVGATCKDPQQTGRKNTNGTAYTGYDICWRSDSTVCTGATTKNQPVVGDDEVLVRIETLSAYAGNAMLSGYSVTGSNDDGVKRLILRPGDKNGSFLTVNGEPTTSNNEGKWTLPQVAKYKVGSGASAKQLENPLFYAAKYGGFTDVLIKGTNTIATGPCDPPKCEVSNWDRVDNNTGQPRADGKGDGLPDTFFAVRNPGQLGERLADVFNKILARSGSGTSAAVVSSSANGDGLTYQALYQAQQQNKSGSQKVGWTGSLNALWTDNQGRMRIGGYSVNGVPTMGDITQSKIVIFCTTTAGDSRFKTYDNEGDLPPNGVIAPAACAGETLDKLTPVWSAQNSLSSTSLVTDTQRTYSDVANNANGRYIFTWVDANHNGVVDDGEQIPFLWGTSAFTGTGDCSVGSTATGNYRFLNTCSAAGAQKLVSWVRGTEPAAADAAAWRTRTIDTTVLRLGDIINSTPLAVGTPAEAFDLLYGDKSYGSFRRVYQQRRQMVYVGANDGMLHAFNGGFYDASAHQLNTQPKTCDTKGCKLNNKLTAHPLGSEVWAYVPGNLLPHLRWMADPAYAHMFYVDGSPISQDVRIFTGDNNCTLDGTTQCHPDGWGTILIVPFRFGGGAIGVDTKLKAGTTNITAQNSFSAYVVLDVTNPEAAPRVLAELTQVDLSGTTCSASVVSCSDITKLVATYTSSVPAVAMFRPKNQTNPDPSKFFLFTGSGTTDNGGVGKVEGGSAASTVSVKIRSYDLASVGTAVPARTLDFVNTGSTGAGDTSFAGDLIASDFDLDGVAESLYFGSVKGAAAPFGGSVWAIDFGGSVKPTDWTRRSVISGLDRPVSVRPTLGINDAMQKMVFFGTGRAYTKGDMADTQRQRVVGVVDSTTAATYTGLFDVTNVVVDTSGNVTGLGSDSTIKTTFDLQNSIGSGRGWTYQLSNTSGTTTIPSERVISAQALSAGVLLTTSYIPGTDTCTDQGDGFLYGMNYRTGSPDPALVSFLGTVSSTSNKLNRNVSLGAGLPSQPSLHRGGTGEGGKDKLRVCVQTSSGAIICYDVKGLQGVNSGEISWREPLTK</sequence>
<dbReference type="InterPro" id="IPR008707">
    <property type="entry name" value="B-propeller_PilY1"/>
</dbReference>
<feature type="region of interest" description="Disordered" evidence="3">
    <location>
        <begin position="423"/>
        <end position="442"/>
    </location>
</feature>
<dbReference type="Pfam" id="PF05567">
    <property type="entry name" value="T4P_PilY1"/>
    <property type="match status" value="1"/>
</dbReference>
<reference evidence="6 7" key="1">
    <citation type="submission" date="2019-02" db="EMBL/GenBank/DDBJ databases">
        <title>Dyella amyloliquefaciens sp. nov., isolated from forest soil.</title>
        <authorList>
            <person name="Gao Z.-H."/>
            <person name="Qiu L.-H."/>
        </authorList>
    </citation>
    <scope>NUCLEOTIDE SEQUENCE [LARGE SCALE GENOMIC DNA]</scope>
    <source>
        <strain evidence="6 7">KACC 12747</strain>
    </source>
</reference>
<dbReference type="RefSeq" id="WP_131150556.1">
    <property type="nucleotide sequence ID" value="NZ_SJTG01000001.1"/>
</dbReference>
<evidence type="ECO:0000313" key="6">
    <source>
        <dbReference type="EMBL" id="TCI12664.1"/>
    </source>
</evidence>
<keyword evidence="1" id="KW-0479">Metal-binding</keyword>
<feature type="signal peptide" evidence="4">
    <location>
        <begin position="1"/>
        <end position="35"/>
    </location>
</feature>
<protein>
    <recommendedName>
        <fullName evidence="5">PilY1 beta-propeller domain-containing protein</fullName>
    </recommendedName>
</protein>
<dbReference type="GO" id="GO:0046872">
    <property type="term" value="F:metal ion binding"/>
    <property type="evidence" value="ECO:0007669"/>
    <property type="project" value="UniProtKB-KW"/>
</dbReference>
<keyword evidence="4" id="KW-0732">Signal</keyword>
<evidence type="ECO:0000313" key="7">
    <source>
        <dbReference type="Proteomes" id="UP000291822"/>
    </source>
</evidence>
<gene>
    <name evidence="6" type="ORF">EZM97_04785</name>
</gene>
<evidence type="ECO:0000256" key="1">
    <source>
        <dbReference type="ARBA" id="ARBA00022723"/>
    </source>
</evidence>
<keyword evidence="2" id="KW-0106">Calcium</keyword>
<keyword evidence="7" id="KW-1185">Reference proteome</keyword>
<comment type="caution">
    <text evidence="6">The sequence shown here is derived from an EMBL/GenBank/DDBJ whole genome shotgun (WGS) entry which is preliminary data.</text>
</comment>
<dbReference type="EMBL" id="SJTG01000001">
    <property type="protein sequence ID" value="TCI12664.1"/>
    <property type="molecule type" value="Genomic_DNA"/>
</dbReference>
<feature type="domain" description="PilY1 beta-propeller" evidence="5">
    <location>
        <begin position="1200"/>
        <end position="1333"/>
    </location>
</feature>
<proteinExistence type="predicted"/>
<dbReference type="Proteomes" id="UP000291822">
    <property type="component" value="Unassembled WGS sequence"/>
</dbReference>
<feature type="region of interest" description="Disordered" evidence="3">
    <location>
        <begin position="1752"/>
        <end position="1772"/>
    </location>
</feature>
<name>A0A4R0YZA0_9GAMM</name>
<evidence type="ECO:0000256" key="3">
    <source>
        <dbReference type="SAM" id="MobiDB-lite"/>
    </source>
</evidence>
<organism evidence="6 7">
    <name type="scientific">Dyella soli</name>
    <dbReference type="NCBI Taxonomy" id="522319"/>
    <lineage>
        <taxon>Bacteria</taxon>
        <taxon>Pseudomonadati</taxon>
        <taxon>Pseudomonadota</taxon>
        <taxon>Gammaproteobacteria</taxon>
        <taxon>Lysobacterales</taxon>
        <taxon>Rhodanobacteraceae</taxon>
        <taxon>Dyella</taxon>
    </lineage>
</organism>
<feature type="compositionally biased region" description="Low complexity" evidence="3">
    <location>
        <begin position="432"/>
        <end position="442"/>
    </location>
</feature>